<dbReference type="Pfam" id="PF13359">
    <property type="entry name" value="DDE_Tnp_4"/>
    <property type="match status" value="1"/>
</dbReference>
<evidence type="ECO:0000256" key="7">
    <source>
        <dbReference type="ARBA" id="ARBA00023242"/>
    </source>
</evidence>
<keyword evidence="6" id="KW-0378">Hydrolase</keyword>
<evidence type="ECO:0000313" key="9">
    <source>
        <dbReference type="EMBL" id="KAK1310015.1"/>
    </source>
</evidence>
<reference evidence="9" key="1">
    <citation type="journal article" date="2023" name="Nat. Commun.">
        <title>Diploid and tetraploid genomes of Acorus and the evolution of monocots.</title>
        <authorList>
            <person name="Ma L."/>
            <person name="Liu K.W."/>
            <person name="Li Z."/>
            <person name="Hsiao Y.Y."/>
            <person name="Qi Y."/>
            <person name="Fu T."/>
            <person name="Tang G.D."/>
            <person name="Zhang D."/>
            <person name="Sun W.H."/>
            <person name="Liu D.K."/>
            <person name="Li Y."/>
            <person name="Chen G.Z."/>
            <person name="Liu X.D."/>
            <person name="Liao X.Y."/>
            <person name="Jiang Y.T."/>
            <person name="Yu X."/>
            <person name="Hao Y."/>
            <person name="Huang J."/>
            <person name="Zhao X.W."/>
            <person name="Ke S."/>
            <person name="Chen Y.Y."/>
            <person name="Wu W.L."/>
            <person name="Hsu J.L."/>
            <person name="Lin Y.F."/>
            <person name="Huang M.D."/>
            <person name="Li C.Y."/>
            <person name="Huang L."/>
            <person name="Wang Z.W."/>
            <person name="Zhao X."/>
            <person name="Zhong W.Y."/>
            <person name="Peng D.H."/>
            <person name="Ahmad S."/>
            <person name="Lan S."/>
            <person name="Zhang J.S."/>
            <person name="Tsai W.C."/>
            <person name="Van de Peer Y."/>
            <person name="Liu Z.J."/>
        </authorList>
    </citation>
    <scope>NUCLEOTIDE SEQUENCE</scope>
    <source>
        <strain evidence="9">CP</strain>
    </source>
</reference>
<dbReference type="InterPro" id="IPR045249">
    <property type="entry name" value="HARBI1-like"/>
</dbReference>
<keyword evidence="10" id="KW-1185">Reference proteome</keyword>
<keyword evidence="5" id="KW-0479">Metal-binding</keyword>
<name>A0AAV9E954_ACOCL</name>
<proteinExistence type="inferred from homology"/>
<evidence type="ECO:0000256" key="2">
    <source>
        <dbReference type="ARBA" id="ARBA00004123"/>
    </source>
</evidence>
<feature type="domain" description="DDE Tnp4" evidence="8">
    <location>
        <begin position="2"/>
        <end position="64"/>
    </location>
</feature>
<comment type="subcellular location">
    <subcellularLocation>
        <location evidence="2">Nucleus</location>
    </subcellularLocation>
</comment>
<evidence type="ECO:0000313" key="10">
    <source>
        <dbReference type="Proteomes" id="UP001180020"/>
    </source>
</evidence>
<dbReference type="GO" id="GO:0004518">
    <property type="term" value="F:nuclease activity"/>
    <property type="evidence" value="ECO:0007669"/>
    <property type="project" value="UniProtKB-KW"/>
</dbReference>
<evidence type="ECO:0000256" key="1">
    <source>
        <dbReference type="ARBA" id="ARBA00001968"/>
    </source>
</evidence>
<dbReference type="InterPro" id="IPR027806">
    <property type="entry name" value="HARBI1_dom"/>
</dbReference>
<comment type="cofactor">
    <cofactor evidence="1">
        <name>a divalent metal cation</name>
        <dbReference type="ChEBI" id="CHEBI:60240"/>
    </cofactor>
</comment>
<organism evidence="9 10">
    <name type="scientific">Acorus calamus</name>
    <name type="common">Sweet flag</name>
    <dbReference type="NCBI Taxonomy" id="4465"/>
    <lineage>
        <taxon>Eukaryota</taxon>
        <taxon>Viridiplantae</taxon>
        <taxon>Streptophyta</taxon>
        <taxon>Embryophyta</taxon>
        <taxon>Tracheophyta</taxon>
        <taxon>Spermatophyta</taxon>
        <taxon>Magnoliopsida</taxon>
        <taxon>Liliopsida</taxon>
        <taxon>Acoraceae</taxon>
        <taxon>Acorus</taxon>
    </lineage>
</organism>
<dbReference type="PANTHER" id="PTHR22930:SF221">
    <property type="entry name" value="NUCLEASE HARBI1"/>
    <property type="match status" value="1"/>
</dbReference>
<keyword evidence="4" id="KW-0540">Nuclease</keyword>
<dbReference type="EMBL" id="JAUJYO010000008">
    <property type="protein sequence ID" value="KAK1310015.1"/>
    <property type="molecule type" value="Genomic_DNA"/>
</dbReference>
<evidence type="ECO:0000256" key="3">
    <source>
        <dbReference type="ARBA" id="ARBA00006958"/>
    </source>
</evidence>
<sequence>MAVCDFNMRFTFLSAGWEGTTHDAKVLAHAVYNPRHNFPHGPQEKYYVVDAGYPNRRGFLALYRNTRYHLPDF</sequence>
<evidence type="ECO:0000256" key="6">
    <source>
        <dbReference type="ARBA" id="ARBA00022801"/>
    </source>
</evidence>
<accession>A0AAV9E954</accession>
<evidence type="ECO:0000256" key="5">
    <source>
        <dbReference type="ARBA" id="ARBA00022723"/>
    </source>
</evidence>
<dbReference type="Proteomes" id="UP001180020">
    <property type="component" value="Unassembled WGS sequence"/>
</dbReference>
<evidence type="ECO:0000256" key="4">
    <source>
        <dbReference type="ARBA" id="ARBA00022722"/>
    </source>
</evidence>
<dbReference type="GO" id="GO:0016787">
    <property type="term" value="F:hydrolase activity"/>
    <property type="evidence" value="ECO:0007669"/>
    <property type="project" value="UniProtKB-KW"/>
</dbReference>
<comment type="caution">
    <text evidence="9">The sequence shown here is derived from an EMBL/GenBank/DDBJ whole genome shotgun (WGS) entry which is preliminary data.</text>
</comment>
<evidence type="ECO:0000259" key="8">
    <source>
        <dbReference type="Pfam" id="PF13359"/>
    </source>
</evidence>
<reference evidence="9" key="2">
    <citation type="submission" date="2023-06" db="EMBL/GenBank/DDBJ databases">
        <authorList>
            <person name="Ma L."/>
            <person name="Liu K.-W."/>
            <person name="Li Z."/>
            <person name="Hsiao Y.-Y."/>
            <person name="Qi Y."/>
            <person name="Fu T."/>
            <person name="Tang G."/>
            <person name="Zhang D."/>
            <person name="Sun W.-H."/>
            <person name="Liu D.-K."/>
            <person name="Li Y."/>
            <person name="Chen G.-Z."/>
            <person name="Liu X.-D."/>
            <person name="Liao X.-Y."/>
            <person name="Jiang Y.-T."/>
            <person name="Yu X."/>
            <person name="Hao Y."/>
            <person name="Huang J."/>
            <person name="Zhao X.-W."/>
            <person name="Ke S."/>
            <person name="Chen Y.-Y."/>
            <person name="Wu W.-L."/>
            <person name="Hsu J.-L."/>
            <person name="Lin Y.-F."/>
            <person name="Huang M.-D."/>
            <person name="Li C.-Y."/>
            <person name="Huang L."/>
            <person name="Wang Z.-W."/>
            <person name="Zhao X."/>
            <person name="Zhong W.-Y."/>
            <person name="Peng D.-H."/>
            <person name="Ahmad S."/>
            <person name="Lan S."/>
            <person name="Zhang J.-S."/>
            <person name="Tsai W.-C."/>
            <person name="Van De Peer Y."/>
            <person name="Liu Z.-J."/>
        </authorList>
    </citation>
    <scope>NUCLEOTIDE SEQUENCE</scope>
    <source>
        <strain evidence="9">CP</strain>
        <tissue evidence="9">Leaves</tissue>
    </source>
</reference>
<dbReference type="GO" id="GO:0005634">
    <property type="term" value="C:nucleus"/>
    <property type="evidence" value="ECO:0007669"/>
    <property type="project" value="UniProtKB-SubCell"/>
</dbReference>
<dbReference type="PANTHER" id="PTHR22930">
    <property type="match status" value="1"/>
</dbReference>
<gene>
    <name evidence="9" type="ORF">QJS10_CPA08g00643</name>
</gene>
<dbReference type="AlphaFoldDB" id="A0AAV9E954"/>
<keyword evidence="7" id="KW-0539">Nucleus</keyword>
<dbReference type="GO" id="GO:0046872">
    <property type="term" value="F:metal ion binding"/>
    <property type="evidence" value="ECO:0007669"/>
    <property type="project" value="UniProtKB-KW"/>
</dbReference>
<protein>
    <recommendedName>
        <fullName evidence="8">DDE Tnp4 domain-containing protein</fullName>
    </recommendedName>
</protein>
<comment type="similarity">
    <text evidence="3">Belongs to the HARBI1 family.</text>
</comment>